<accession>A0A6B0T2J0</accession>
<name>A0A6B0T2J0_9EURY</name>
<keyword evidence="1" id="KW-0812">Transmembrane</keyword>
<keyword evidence="1" id="KW-0472">Membrane</keyword>
<feature type="transmembrane region" description="Helical" evidence="1">
    <location>
        <begin position="58"/>
        <end position="84"/>
    </location>
</feature>
<evidence type="ECO:0000256" key="1">
    <source>
        <dbReference type="SAM" id="Phobius"/>
    </source>
</evidence>
<proteinExistence type="predicted"/>
<comment type="caution">
    <text evidence="2">The sequence shown here is derived from an EMBL/GenBank/DDBJ whole genome shotgun (WGS) entry which is preliminary data.</text>
</comment>
<dbReference type="AlphaFoldDB" id="A0A6B0T2J0"/>
<keyword evidence="3" id="KW-1185">Reference proteome</keyword>
<evidence type="ECO:0000313" key="3">
    <source>
        <dbReference type="Proteomes" id="UP000466535"/>
    </source>
</evidence>
<dbReference type="Proteomes" id="UP000466535">
    <property type="component" value="Unassembled WGS sequence"/>
</dbReference>
<feature type="transmembrane region" description="Helical" evidence="1">
    <location>
        <begin position="27"/>
        <end position="46"/>
    </location>
</feature>
<keyword evidence="1" id="KW-1133">Transmembrane helix</keyword>
<dbReference type="RefSeq" id="WP_159764407.1">
    <property type="nucleotide sequence ID" value="NZ_WUUT01000004.1"/>
</dbReference>
<sequence length="138" mass="14626">MPNPWTFDEDEIPEDPRKRRRRRRMRLVGAFFWGLFVAGVTVLLAADTGGLTRTETLSLVALSLGTALVAVGLGVVLLVLLGTFSILGKAVIGLVGLGVFFVALPAGVSFVLDNVSLFEGVGTGAEQPFVDLVRSLLG</sequence>
<gene>
    <name evidence="2" type="ORF">GRX03_11805</name>
</gene>
<reference evidence="2 3" key="1">
    <citation type="submission" date="2019-12" db="EMBL/GenBank/DDBJ databases">
        <title>Isolation and characterization of three novel carbon monoxide-oxidizing members of Halobacteria from salione crusts and soils.</title>
        <authorList>
            <person name="Myers M.R."/>
            <person name="King G.M."/>
        </authorList>
    </citation>
    <scope>NUCLEOTIDE SEQUENCE [LARGE SCALE GENOMIC DNA]</scope>
    <source>
        <strain evidence="2 3">WSH3</strain>
    </source>
</reference>
<organism evidence="2 3">
    <name type="scientific">Halovenus carboxidivorans</name>
    <dbReference type="NCBI Taxonomy" id="2692199"/>
    <lineage>
        <taxon>Archaea</taxon>
        <taxon>Methanobacteriati</taxon>
        <taxon>Methanobacteriota</taxon>
        <taxon>Stenosarchaea group</taxon>
        <taxon>Halobacteria</taxon>
        <taxon>Halobacteriales</taxon>
        <taxon>Haloarculaceae</taxon>
        <taxon>Halovenus</taxon>
    </lineage>
</organism>
<protein>
    <submittedName>
        <fullName evidence="2">Uncharacterized protein</fullName>
    </submittedName>
</protein>
<evidence type="ECO:0000313" key="2">
    <source>
        <dbReference type="EMBL" id="MXR52284.1"/>
    </source>
</evidence>
<feature type="transmembrane region" description="Helical" evidence="1">
    <location>
        <begin position="91"/>
        <end position="112"/>
    </location>
</feature>
<dbReference type="EMBL" id="WUUT01000004">
    <property type="protein sequence ID" value="MXR52284.1"/>
    <property type="molecule type" value="Genomic_DNA"/>
</dbReference>